<reference evidence="2 3" key="1">
    <citation type="journal article" date="2023" name="J. Hered.">
        <title>Chromosome-level genome of the wood stork (Mycteria americana) provides insight into avian chromosome evolution.</title>
        <authorList>
            <person name="Flamio R. Jr."/>
            <person name="Ramstad K.M."/>
        </authorList>
    </citation>
    <scope>NUCLEOTIDE SEQUENCE [LARGE SCALE GENOMIC DNA]</scope>
    <source>
        <strain evidence="2">JAX WOST 10</strain>
    </source>
</reference>
<dbReference type="Proteomes" id="UP001333110">
    <property type="component" value="Unassembled WGS sequence"/>
</dbReference>
<comment type="caution">
    <text evidence="2">The sequence shown here is derived from an EMBL/GenBank/DDBJ whole genome shotgun (WGS) entry which is preliminary data.</text>
</comment>
<gene>
    <name evidence="2" type="ORF">QYF61_020212</name>
</gene>
<evidence type="ECO:0000256" key="1">
    <source>
        <dbReference type="SAM" id="MobiDB-lite"/>
    </source>
</evidence>
<feature type="compositionally biased region" description="Basic and acidic residues" evidence="1">
    <location>
        <begin position="145"/>
        <end position="159"/>
    </location>
</feature>
<feature type="region of interest" description="Disordered" evidence="1">
    <location>
        <begin position="145"/>
        <end position="169"/>
    </location>
</feature>
<dbReference type="AlphaFoldDB" id="A0AAN7RY13"/>
<evidence type="ECO:0000313" key="3">
    <source>
        <dbReference type="Proteomes" id="UP001333110"/>
    </source>
</evidence>
<name>A0AAN7RY13_MYCAM</name>
<keyword evidence="3" id="KW-1185">Reference proteome</keyword>
<accession>A0AAN7RY13</accession>
<organism evidence="2 3">
    <name type="scientific">Mycteria americana</name>
    <name type="common">Wood stork</name>
    <dbReference type="NCBI Taxonomy" id="33587"/>
    <lineage>
        <taxon>Eukaryota</taxon>
        <taxon>Metazoa</taxon>
        <taxon>Chordata</taxon>
        <taxon>Craniata</taxon>
        <taxon>Vertebrata</taxon>
        <taxon>Euteleostomi</taxon>
        <taxon>Archelosauria</taxon>
        <taxon>Archosauria</taxon>
        <taxon>Dinosauria</taxon>
        <taxon>Saurischia</taxon>
        <taxon>Theropoda</taxon>
        <taxon>Coelurosauria</taxon>
        <taxon>Aves</taxon>
        <taxon>Neognathae</taxon>
        <taxon>Neoaves</taxon>
        <taxon>Aequornithes</taxon>
        <taxon>Ciconiiformes</taxon>
        <taxon>Ciconiidae</taxon>
        <taxon>Mycteria</taxon>
    </lineage>
</organism>
<evidence type="ECO:0000313" key="2">
    <source>
        <dbReference type="EMBL" id="KAK4824839.1"/>
    </source>
</evidence>
<sequence length="343" mass="38323">MELLEQAQRRATKMIQGLEHLSYKDRLRELGLFSLEKRRPYSSLPFHPSPMPESQLLLLLAPNKLNKSPFLKKGHPRPSTISVSSSLPISATLSRQFPSAGPHHQLTYSNPPQRITDLTFFTAKETVTKQLPKHSTVTRIGTRGTRNDRKEHVQEDLKRQKVPKGGVHPSSHFCGPPLDLLQQVHVFPVLRTPELDTVLQVGSHQSGVEGQDHLPQPAGHASFEAAQDTVGFLGCKRTLPARVQLCIHQYLKSFSTGLLSIHSLLSLYLCLGLPQLTRRTLPLALLNFMRFTRAYLSSLSRSLWMASLPSSVVDRTTQLGVIGKLAEGTFNPTVHVIKDVKQR</sequence>
<protein>
    <submittedName>
        <fullName evidence="2">Uncharacterized protein</fullName>
    </submittedName>
</protein>
<dbReference type="EMBL" id="JAUNZN010000003">
    <property type="protein sequence ID" value="KAK4824839.1"/>
    <property type="molecule type" value="Genomic_DNA"/>
</dbReference>
<proteinExistence type="predicted"/>